<dbReference type="GO" id="GO:0016151">
    <property type="term" value="F:nickel cation binding"/>
    <property type="evidence" value="ECO:0007669"/>
    <property type="project" value="UniProtKB-UniRule"/>
</dbReference>
<name>D7DI65_METV0</name>
<dbReference type="Proteomes" id="UP000000383">
    <property type="component" value="Chromosome"/>
</dbReference>
<organism evidence="8 9">
    <name type="scientific">Methylotenera versatilis (strain 301)</name>
    <dbReference type="NCBI Taxonomy" id="666681"/>
    <lineage>
        <taxon>Bacteria</taxon>
        <taxon>Pseudomonadati</taxon>
        <taxon>Pseudomonadota</taxon>
        <taxon>Betaproteobacteria</taxon>
        <taxon>Nitrosomonadales</taxon>
        <taxon>Methylophilaceae</taxon>
        <taxon>Methylotenera</taxon>
    </lineage>
</organism>
<keyword evidence="4 5" id="KW-0143">Chaperone</keyword>
<dbReference type="Pfam" id="PF05194">
    <property type="entry name" value="UreE_C"/>
    <property type="match status" value="1"/>
</dbReference>
<keyword evidence="3 5" id="KW-0533">Nickel</keyword>
<dbReference type="Pfam" id="PF02814">
    <property type="entry name" value="UreE_N"/>
    <property type="match status" value="1"/>
</dbReference>
<dbReference type="SUPFAM" id="SSF69737">
    <property type="entry name" value="Urease metallochaperone UreE, C-terminal domain"/>
    <property type="match status" value="1"/>
</dbReference>
<dbReference type="OrthoDB" id="5421304at2"/>
<dbReference type="eggNOG" id="COG2371">
    <property type="taxonomic scope" value="Bacteria"/>
</dbReference>
<evidence type="ECO:0000256" key="5">
    <source>
        <dbReference type="HAMAP-Rule" id="MF_00822"/>
    </source>
</evidence>
<dbReference type="KEGG" id="meh:M301_1367"/>
<dbReference type="GO" id="GO:0019627">
    <property type="term" value="P:urea metabolic process"/>
    <property type="evidence" value="ECO:0007669"/>
    <property type="project" value="InterPro"/>
</dbReference>
<dbReference type="InterPro" id="IPR004029">
    <property type="entry name" value="UreE_N"/>
</dbReference>
<dbReference type="Gene3D" id="2.60.260.20">
    <property type="entry name" value="Urease metallochaperone UreE, N-terminal domain"/>
    <property type="match status" value="1"/>
</dbReference>
<sequence>MININKRLGHFQQSKVDDQLVLPFDLRQRSRLRVTLSSGREAALLLDRGTIMRGGDLLETEDGYVVEIVAAPQAVTDVTAKTPQALMCAAYHLGNRHVPLQVGDGWLRLEQDHVLNEMLVGLGMTTTDQNAPFEPEAGAYGGGHRHDGDDDNYQRLPSKRLKPNA</sequence>
<dbReference type="AlphaFoldDB" id="D7DI65"/>
<proteinExistence type="inferred from homology"/>
<dbReference type="GO" id="GO:0005737">
    <property type="term" value="C:cytoplasm"/>
    <property type="evidence" value="ECO:0007669"/>
    <property type="project" value="UniProtKB-SubCell"/>
</dbReference>
<protein>
    <recommendedName>
        <fullName evidence="5">Urease accessory protein UreE</fullName>
    </recommendedName>
</protein>
<dbReference type="NCBIfam" id="NF009751">
    <property type="entry name" value="PRK13261.1-1"/>
    <property type="match status" value="1"/>
</dbReference>
<dbReference type="GO" id="GO:0065003">
    <property type="term" value="P:protein-containing complex assembly"/>
    <property type="evidence" value="ECO:0007669"/>
    <property type="project" value="InterPro"/>
</dbReference>
<dbReference type="GO" id="GO:0006457">
    <property type="term" value="P:protein folding"/>
    <property type="evidence" value="ECO:0007669"/>
    <property type="project" value="InterPro"/>
</dbReference>
<keyword evidence="2 5" id="KW-0963">Cytoplasm</keyword>
<dbReference type="HOGENOM" id="CLU_093757_2_0_4"/>
<dbReference type="STRING" id="666681.M301_1367"/>
<reference evidence="8 9" key="2">
    <citation type="journal article" date="2011" name="J. Bacteriol.">
        <title>Genomes of three methylotrophs from a single niche uncover genetic and metabolic divergence of Methylophilaceae.</title>
        <authorList>
            <person name="Lapidus A."/>
            <person name="Clum A."/>
            <person name="Labutti K."/>
            <person name="Kaluzhnaya M.G."/>
            <person name="Lim S."/>
            <person name="Beck D.A."/>
            <person name="Glavina Del Rio T."/>
            <person name="Nolan M."/>
            <person name="Mavromatis K."/>
            <person name="Huntemann M."/>
            <person name="Lucas S."/>
            <person name="Lidstrom M.E."/>
            <person name="Ivanova N."/>
            <person name="Chistoserdova L."/>
        </authorList>
    </citation>
    <scope>NUCLEOTIDE SEQUENCE [LARGE SCALE GENOMIC DNA]</scope>
    <source>
        <strain evidence="8 9">301</strain>
    </source>
</reference>
<dbReference type="Gene3D" id="3.30.70.790">
    <property type="entry name" value="UreE, C-terminal domain"/>
    <property type="match status" value="1"/>
</dbReference>
<evidence type="ECO:0000256" key="2">
    <source>
        <dbReference type="ARBA" id="ARBA00022490"/>
    </source>
</evidence>
<dbReference type="RefSeq" id="WP_013148064.1">
    <property type="nucleotide sequence ID" value="NC_014207.1"/>
</dbReference>
<dbReference type="InterPro" id="IPR012406">
    <property type="entry name" value="UreE"/>
</dbReference>
<dbReference type="EMBL" id="CP002056">
    <property type="protein sequence ID" value="ADI29750.1"/>
    <property type="molecule type" value="Genomic_DNA"/>
</dbReference>
<dbReference type="CDD" id="cd00571">
    <property type="entry name" value="UreE"/>
    <property type="match status" value="1"/>
</dbReference>
<evidence type="ECO:0000256" key="3">
    <source>
        <dbReference type="ARBA" id="ARBA00022596"/>
    </source>
</evidence>
<reference evidence="9" key="1">
    <citation type="submission" date="2010-05" db="EMBL/GenBank/DDBJ databases">
        <title>Complete sequence of Methylotenera sp. 301.</title>
        <authorList>
            <person name="Lucas S."/>
            <person name="Copeland A."/>
            <person name="Lapidus A."/>
            <person name="Cheng J.-F."/>
            <person name="Bruce D."/>
            <person name="Goodwin L."/>
            <person name="Pitluck S."/>
            <person name="Clum A."/>
            <person name="Land M."/>
            <person name="Hauser L."/>
            <person name="Kyrpides N."/>
            <person name="Ivanova N."/>
            <person name="Chistoservova L."/>
            <person name="Kalyuzhnaya M."/>
            <person name="Woyke T."/>
        </authorList>
    </citation>
    <scope>NUCLEOTIDE SEQUENCE [LARGE SCALE GENOMIC DNA]</scope>
    <source>
        <strain evidence="9">301</strain>
    </source>
</reference>
<dbReference type="SMART" id="SM00988">
    <property type="entry name" value="UreE_N"/>
    <property type="match status" value="1"/>
</dbReference>
<dbReference type="HAMAP" id="MF_00822">
    <property type="entry name" value="UreE"/>
    <property type="match status" value="1"/>
</dbReference>
<dbReference type="GO" id="GO:0051082">
    <property type="term" value="F:unfolded protein binding"/>
    <property type="evidence" value="ECO:0007669"/>
    <property type="project" value="UniProtKB-UniRule"/>
</dbReference>
<comment type="function">
    <text evidence="5">Involved in urease metallocenter assembly. Binds nickel. Probably functions as a nickel donor during metallocenter assembly.</text>
</comment>
<accession>D7DI65</accession>
<comment type="subcellular location">
    <subcellularLocation>
        <location evidence="1 5">Cytoplasm</location>
    </subcellularLocation>
</comment>
<feature type="domain" description="UreE urease accessory N-terminal" evidence="7">
    <location>
        <begin position="1"/>
        <end position="66"/>
    </location>
</feature>
<dbReference type="SUPFAM" id="SSF69287">
    <property type="entry name" value="Urease metallochaperone UreE, N-terminal domain"/>
    <property type="match status" value="1"/>
</dbReference>
<dbReference type="InterPro" id="IPR007864">
    <property type="entry name" value="UreE_C_dom"/>
</dbReference>
<evidence type="ECO:0000256" key="4">
    <source>
        <dbReference type="ARBA" id="ARBA00023186"/>
    </source>
</evidence>
<evidence type="ECO:0000256" key="6">
    <source>
        <dbReference type="SAM" id="MobiDB-lite"/>
    </source>
</evidence>
<dbReference type="PIRSF" id="PIRSF036402">
    <property type="entry name" value="Ureas_acces_UreE"/>
    <property type="match status" value="1"/>
</dbReference>
<evidence type="ECO:0000313" key="8">
    <source>
        <dbReference type="EMBL" id="ADI29750.1"/>
    </source>
</evidence>
<evidence type="ECO:0000256" key="1">
    <source>
        <dbReference type="ARBA" id="ARBA00004496"/>
    </source>
</evidence>
<dbReference type="InterPro" id="IPR036118">
    <property type="entry name" value="UreE_N_sf"/>
</dbReference>
<evidence type="ECO:0000313" key="9">
    <source>
        <dbReference type="Proteomes" id="UP000000383"/>
    </source>
</evidence>
<comment type="similarity">
    <text evidence="5">Belongs to the UreE family.</text>
</comment>
<gene>
    <name evidence="5" type="primary">ureE</name>
    <name evidence="8" type="ordered locus">M301_1367</name>
</gene>
<keyword evidence="9" id="KW-1185">Reference proteome</keyword>
<feature type="region of interest" description="Disordered" evidence="6">
    <location>
        <begin position="126"/>
        <end position="165"/>
    </location>
</feature>
<evidence type="ECO:0000259" key="7">
    <source>
        <dbReference type="SMART" id="SM00988"/>
    </source>
</evidence>